<accession>A0A251VFI3</accession>
<evidence type="ECO:0000313" key="2">
    <source>
        <dbReference type="Proteomes" id="UP000215914"/>
    </source>
</evidence>
<evidence type="ECO:0000313" key="1">
    <source>
        <dbReference type="EMBL" id="OTG34340.1"/>
    </source>
</evidence>
<dbReference type="InParanoid" id="A0A251VFI3"/>
<gene>
    <name evidence="1" type="ORF">HannXRQ_Chr02g0044711</name>
</gene>
<proteinExistence type="predicted"/>
<dbReference type="Proteomes" id="UP000215914">
    <property type="component" value="Chromosome 2"/>
</dbReference>
<keyword evidence="2" id="KW-1185">Reference proteome</keyword>
<organism evidence="1 2">
    <name type="scientific">Helianthus annuus</name>
    <name type="common">Common sunflower</name>
    <dbReference type="NCBI Taxonomy" id="4232"/>
    <lineage>
        <taxon>Eukaryota</taxon>
        <taxon>Viridiplantae</taxon>
        <taxon>Streptophyta</taxon>
        <taxon>Embryophyta</taxon>
        <taxon>Tracheophyta</taxon>
        <taxon>Spermatophyta</taxon>
        <taxon>Magnoliopsida</taxon>
        <taxon>eudicotyledons</taxon>
        <taxon>Gunneridae</taxon>
        <taxon>Pentapetalae</taxon>
        <taxon>asterids</taxon>
        <taxon>campanulids</taxon>
        <taxon>Asterales</taxon>
        <taxon>Asteraceae</taxon>
        <taxon>Asteroideae</taxon>
        <taxon>Heliantheae alliance</taxon>
        <taxon>Heliantheae</taxon>
        <taxon>Helianthus</taxon>
    </lineage>
</organism>
<sequence>MGSGFGFTLSVPLVQSQQSSILQLLYLETKKALQLTHCTHFKLSCHEFSKLFTHFGTCASKNNVININFDNH</sequence>
<dbReference type="AlphaFoldDB" id="A0A251VFI3"/>
<name>A0A251VFI3_HELAN</name>
<reference evidence="2" key="1">
    <citation type="journal article" date="2017" name="Nature">
        <title>The sunflower genome provides insights into oil metabolism, flowering and Asterid evolution.</title>
        <authorList>
            <person name="Badouin H."/>
            <person name="Gouzy J."/>
            <person name="Grassa C.J."/>
            <person name="Murat F."/>
            <person name="Staton S.E."/>
            <person name="Cottret L."/>
            <person name="Lelandais-Briere C."/>
            <person name="Owens G.L."/>
            <person name="Carrere S."/>
            <person name="Mayjonade B."/>
            <person name="Legrand L."/>
            <person name="Gill N."/>
            <person name="Kane N.C."/>
            <person name="Bowers J.E."/>
            <person name="Hubner S."/>
            <person name="Bellec A."/>
            <person name="Berard A."/>
            <person name="Berges H."/>
            <person name="Blanchet N."/>
            <person name="Boniface M.C."/>
            <person name="Brunel D."/>
            <person name="Catrice O."/>
            <person name="Chaidir N."/>
            <person name="Claudel C."/>
            <person name="Donnadieu C."/>
            <person name="Faraut T."/>
            <person name="Fievet G."/>
            <person name="Helmstetter N."/>
            <person name="King M."/>
            <person name="Knapp S.J."/>
            <person name="Lai Z."/>
            <person name="Le Paslier M.C."/>
            <person name="Lippi Y."/>
            <person name="Lorenzon L."/>
            <person name="Mandel J.R."/>
            <person name="Marage G."/>
            <person name="Marchand G."/>
            <person name="Marquand E."/>
            <person name="Bret-Mestries E."/>
            <person name="Morien E."/>
            <person name="Nambeesan S."/>
            <person name="Nguyen T."/>
            <person name="Pegot-Espagnet P."/>
            <person name="Pouilly N."/>
            <person name="Raftis F."/>
            <person name="Sallet E."/>
            <person name="Schiex T."/>
            <person name="Thomas J."/>
            <person name="Vandecasteele C."/>
            <person name="Vares D."/>
            <person name="Vear F."/>
            <person name="Vautrin S."/>
            <person name="Crespi M."/>
            <person name="Mangin B."/>
            <person name="Burke J.M."/>
            <person name="Salse J."/>
            <person name="Munos S."/>
            <person name="Vincourt P."/>
            <person name="Rieseberg L.H."/>
            <person name="Langlade N.B."/>
        </authorList>
    </citation>
    <scope>NUCLEOTIDE SEQUENCE [LARGE SCALE GENOMIC DNA]</scope>
    <source>
        <strain evidence="2">cv. SF193</strain>
    </source>
</reference>
<protein>
    <submittedName>
        <fullName evidence="1">Uncharacterized protein</fullName>
    </submittedName>
</protein>
<dbReference type="EMBL" id="CM007891">
    <property type="protein sequence ID" value="OTG34340.1"/>
    <property type="molecule type" value="Genomic_DNA"/>
</dbReference>